<feature type="region of interest" description="Disordered" evidence="1">
    <location>
        <begin position="1191"/>
        <end position="1220"/>
    </location>
</feature>
<feature type="region of interest" description="Disordered" evidence="1">
    <location>
        <begin position="767"/>
        <end position="803"/>
    </location>
</feature>
<feature type="domain" description="SLH" evidence="2">
    <location>
        <begin position="1445"/>
        <end position="1504"/>
    </location>
</feature>
<evidence type="ECO:0000259" key="2">
    <source>
        <dbReference type="PROSITE" id="PS51272"/>
    </source>
</evidence>
<organism evidence="3 4">
    <name type="scientific">Cohnella cholangitidis</name>
    <dbReference type="NCBI Taxonomy" id="2598458"/>
    <lineage>
        <taxon>Bacteria</taxon>
        <taxon>Bacillati</taxon>
        <taxon>Bacillota</taxon>
        <taxon>Bacilli</taxon>
        <taxon>Bacillales</taxon>
        <taxon>Paenibacillaceae</taxon>
        <taxon>Cohnella</taxon>
    </lineage>
</organism>
<dbReference type="InterPro" id="IPR008964">
    <property type="entry name" value="Invasin/intimin_cell_adhesion"/>
</dbReference>
<dbReference type="InterPro" id="IPR001119">
    <property type="entry name" value="SLH_dom"/>
</dbReference>
<dbReference type="SUPFAM" id="SSF49373">
    <property type="entry name" value="Invasin/intimin cell-adhesion fragments"/>
    <property type="match status" value="1"/>
</dbReference>
<dbReference type="InterPro" id="IPR051465">
    <property type="entry name" value="Cell_Envelope_Struct_Comp"/>
</dbReference>
<evidence type="ECO:0000256" key="1">
    <source>
        <dbReference type="SAM" id="MobiDB-lite"/>
    </source>
</evidence>
<dbReference type="InterPro" id="IPR003343">
    <property type="entry name" value="Big_2"/>
</dbReference>
<dbReference type="PROSITE" id="PS51272">
    <property type="entry name" value="SLH"/>
    <property type="match status" value="3"/>
</dbReference>
<dbReference type="Pfam" id="PF00395">
    <property type="entry name" value="SLH"/>
    <property type="match status" value="3"/>
</dbReference>
<accession>A0A7G5BWH0</accession>
<dbReference type="SMART" id="SM00409">
    <property type="entry name" value="IG"/>
    <property type="match status" value="3"/>
</dbReference>
<dbReference type="Pfam" id="PF18316">
    <property type="entry name" value="S-l_SbsC_C"/>
    <property type="match status" value="1"/>
</dbReference>
<gene>
    <name evidence="3" type="ORF">FPL14_08950</name>
</gene>
<dbReference type="KEGG" id="cchl:FPL14_08950"/>
<keyword evidence="4" id="KW-1185">Reference proteome</keyword>
<feature type="domain" description="SLH" evidence="2">
    <location>
        <begin position="1576"/>
        <end position="1637"/>
    </location>
</feature>
<dbReference type="Proteomes" id="UP000515679">
    <property type="component" value="Chromosome"/>
</dbReference>
<name>A0A7G5BWH0_9BACL</name>
<protein>
    <recommendedName>
        <fullName evidence="2">SLH domain-containing protein</fullName>
    </recommendedName>
</protein>
<feature type="compositionally biased region" description="Polar residues" evidence="1">
    <location>
        <begin position="767"/>
        <end position="778"/>
    </location>
</feature>
<dbReference type="EMBL" id="CP041969">
    <property type="protein sequence ID" value="QMV41304.1"/>
    <property type="molecule type" value="Genomic_DNA"/>
</dbReference>
<dbReference type="PANTHER" id="PTHR43308:SF5">
    <property type="entry name" value="S-LAYER PROTEIN _ PEPTIDOGLYCAN ENDO-BETA-N-ACETYLGLUCOSAMINIDASE"/>
    <property type="match status" value="1"/>
</dbReference>
<evidence type="ECO:0000313" key="4">
    <source>
        <dbReference type="Proteomes" id="UP000515679"/>
    </source>
</evidence>
<feature type="compositionally biased region" description="Polar residues" evidence="1">
    <location>
        <begin position="1191"/>
        <end position="1219"/>
    </location>
</feature>
<sequence>MIPKKSQEKSQEKRKNKDRIRRTAYLLLAVILWIPLLSSGGGKAWAASGWSFIDGGGPNGLNVNSANRAEYPALAVWNGEVYVAWQEKVVPGVTANQIRVKKYNGTGWISVDGNGQDGINVNRGKSGTRPTMAVFNGALYVAWVEEVTSSQGQIRVKKYNGGSSWESAEGSATGINDDPTKDANFPTLIEYKNALYASWSEAGKVRVKRYIGAEWASVDGGANGLNIEPNNGAAFPALAVLGNDLIAVWSELNGSIYQLRAKKFNGTSWTPIDGGAATGLNIATGRSAYYPSLAAADGALYVAWHEPADSTTDDQIRVKKYDGNDWTSIDGNGTYGLNVIPGIRGYYVKLAVVNHEVYAVWSEYTGAGGANPIFKIRAKKYNGSDWKSAEAGLNGFIVDPTKAAFFPAITSLNNATFVAWQEKNSTIEQVRVAFLPPPAVNSVTVTPSPVTLAQGGSKQLNATVDASGVAETTVTWTSSDSNKVAVSGTGNVTVAADAAPGDYTITATSTFDNSKIGTATITVTLPTVNSVLVSPIRASITQGGSRQFSAVVSAVEGTATTVVWTSSDSSNKVAVSGTGNVTVAADAAPGDYTITATSTVNNSKKGTATVTVLATPAINSVTVTPGISSVAQGGSKKLTASVDAVGGAATTVAWTSSDVTNKVAVNSSGNVTVAADAALGDYTITATSTVNSGKKGTATITVTVAPAAETTPAAEIDYAAEQLTGLVPNGAYTINGTPVTADGSGKVAIDGSWIGATVNVVKKGNGTTTTDSAAQTLSLPARPATPTAGKTDETSANGSDGTLTNVSSAMEYKKGSGNWTNIRGTSVTALAPDTYAVRVKATASAFASLAQTVTIAAFIASPEPTPTAGIDYAAEQLTGLVPNGAYTINGTAVTADGSGKVAIDGSWIGATVNVVKKGNGTTTTDSAAQTLSLPSRPAAPVGITVTDITYRGANDGSILNVNLAMSYKIGNTETWTNITGTSVVGLAPGIYDVRVDATESAFASIPARVTLHDSDATIPEAPNVSADDASNAIVGLDTTMEFSVDGEAYVRYDGTNMPQLSGEHTVQVRVAASGSVPAGPSTTLIFTTNASVPAGGLTVTAIDPSGAANDGKTRIEVTPTADGAHRLVYFNFGSGTVDVPNVGDTLSGYLNVPRNRLIPAANGDKIGVAEVDAQGQVVKFGQTAASVIAEQTVTQPTNESSAGTTGPNESSTGTTSPNEESVDVLVNGKVESAGKATTTESGGVKTTTIAVDPAKLQAKLNAEGANAVVAIPVKSASDVIVGELNGQMVKNMEDLSSTLVLQTNKGTYTLPAQEINIDEIARKLGGNVKLADIQLKITVAQTPDAMERVVENAAAKGEFSVVVPALDFKITGTYDGKTVEVTTFNVYVERMVALPDGIDPNRITTGIVVDADGTVRHVPTKIVLVEGKYYAKINSVTNSTYTVVWHPLAFADVEKHWAKEAVNDMGSRLVIHGVNETTFNPDADITRAEFVAIIVRGLGLRLGEGAQSFGDVATDAWYTGAIQTAVAYGLVTGFEDGTFQPNAKITREQAMVIIAKAMKLTGLAKATGATDKDAVLGKFADGANMGTWAKDSIALAAKAGLISGRSGGKFEAKANVTRAEAATLIQRLLKQSDLINE</sequence>
<evidence type="ECO:0000313" key="3">
    <source>
        <dbReference type="EMBL" id="QMV41304.1"/>
    </source>
</evidence>
<reference evidence="3 4" key="1">
    <citation type="submission" date="2019-07" db="EMBL/GenBank/DDBJ databases">
        <authorList>
            <person name="Kim J.K."/>
            <person name="Cheong H.-M."/>
            <person name="Choi Y."/>
            <person name="Hwang K.J."/>
            <person name="Lee S."/>
            <person name="Choi C."/>
        </authorList>
    </citation>
    <scope>NUCLEOTIDE SEQUENCE [LARGE SCALE GENOMIC DNA]</scope>
    <source>
        <strain evidence="3 4">KS 22</strain>
    </source>
</reference>
<proteinExistence type="predicted"/>
<dbReference type="InterPro" id="IPR003599">
    <property type="entry name" value="Ig_sub"/>
</dbReference>
<feature type="domain" description="SLH" evidence="2">
    <location>
        <begin position="1505"/>
        <end position="1568"/>
    </location>
</feature>
<dbReference type="RefSeq" id="WP_182302663.1">
    <property type="nucleotide sequence ID" value="NZ_CP041969.1"/>
</dbReference>
<dbReference type="InterPro" id="IPR040751">
    <property type="entry name" value="SbsC_C"/>
</dbReference>
<dbReference type="PANTHER" id="PTHR43308">
    <property type="entry name" value="OUTER MEMBRANE PROTEIN ALPHA-RELATED"/>
    <property type="match status" value="1"/>
</dbReference>
<dbReference type="Pfam" id="PF02368">
    <property type="entry name" value="Big_2"/>
    <property type="match status" value="2"/>
</dbReference>
<feature type="compositionally biased region" description="Polar residues" evidence="1">
    <location>
        <begin position="794"/>
        <end position="803"/>
    </location>
</feature>
<dbReference type="SUPFAM" id="SSF89372">
    <property type="entry name" value="Fucose-specific lectin"/>
    <property type="match status" value="1"/>
</dbReference>
<dbReference type="SMART" id="SM00635">
    <property type="entry name" value="BID_2"/>
    <property type="match status" value="3"/>
</dbReference>
<dbReference type="Gene3D" id="2.60.40.1080">
    <property type="match status" value="3"/>
</dbReference>